<dbReference type="InterPro" id="IPR036388">
    <property type="entry name" value="WH-like_DNA-bd_sf"/>
</dbReference>
<dbReference type="GO" id="GO:0006355">
    <property type="term" value="P:regulation of DNA-templated transcription"/>
    <property type="evidence" value="ECO:0007669"/>
    <property type="project" value="InterPro"/>
</dbReference>
<feature type="domain" description="HTH luxR-type" evidence="4">
    <location>
        <begin position="197"/>
        <end position="262"/>
    </location>
</feature>
<dbReference type="Pfam" id="PF00196">
    <property type="entry name" value="GerE"/>
    <property type="match status" value="1"/>
</dbReference>
<dbReference type="EMBL" id="JAIRBA010000034">
    <property type="protein sequence ID" value="MCG2420168.1"/>
    <property type="molecule type" value="Genomic_DNA"/>
</dbReference>
<dbReference type="AlphaFoldDB" id="A0A9X1U431"/>
<accession>A0A9X1U431</accession>
<dbReference type="SMART" id="SM00421">
    <property type="entry name" value="HTH_LUXR"/>
    <property type="match status" value="1"/>
</dbReference>
<evidence type="ECO:0000313" key="5">
    <source>
        <dbReference type="EMBL" id="MCG2420168.1"/>
    </source>
</evidence>
<gene>
    <name evidence="5" type="ORF">K8089_14145</name>
</gene>
<keyword evidence="3" id="KW-0804">Transcription</keyword>
<keyword evidence="1" id="KW-0805">Transcription regulation</keyword>
<evidence type="ECO:0000256" key="3">
    <source>
        <dbReference type="ARBA" id="ARBA00023163"/>
    </source>
</evidence>
<evidence type="ECO:0000259" key="4">
    <source>
        <dbReference type="PROSITE" id="PS50043"/>
    </source>
</evidence>
<evidence type="ECO:0000313" key="6">
    <source>
        <dbReference type="Proteomes" id="UP001139461"/>
    </source>
</evidence>
<dbReference type="PROSITE" id="PS50043">
    <property type="entry name" value="HTH_LUXR_2"/>
    <property type="match status" value="1"/>
</dbReference>
<proteinExistence type="predicted"/>
<dbReference type="Gene3D" id="3.30.450.20">
    <property type="entry name" value="PAS domain"/>
    <property type="match status" value="1"/>
</dbReference>
<evidence type="ECO:0000256" key="2">
    <source>
        <dbReference type="ARBA" id="ARBA00023125"/>
    </source>
</evidence>
<keyword evidence="6" id="KW-1185">Reference proteome</keyword>
<dbReference type="Proteomes" id="UP001139461">
    <property type="component" value="Unassembled WGS sequence"/>
</dbReference>
<evidence type="ECO:0000256" key="1">
    <source>
        <dbReference type="ARBA" id="ARBA00023015"/>
    </source>
</evidence>
<dbReference type="RefSeq" id="WP_237603950.1">
    <property type="nucleotide sequence ID" value="NZ_JAIRBA010000034.1"/>
</dbReference>
<comment type="caution">
    <text evidence="5">The sequence shown here is derived from an EMBL/GenBank/DDBJ whole genome shotgun (WGS) entry which is preliminary data.</text>
</comment>
<organism evidence="5 6">
    <name type="scientific">Aequorivita vitellina</name>
    <dbReference type="NCBI Taxonomy" id="2874475"/>
    <lineage>
        <taxon>Bacteria</taxon>
        <taxon>Pseudomonadati</taxon>
        <taxon>Bacteroidota</taxon>
        <taxon>Flavobacteriia</taxon>
        <taxon>Flavobacteriales</taxon>
        <taxon>Flavobacteriaceae</taxon>
        <taxon>Aequorivita</taxon>
    </lineage>
</organism>
<dbReference type="GO" id="GO:0003677">
    <property type="term" value="F:DNA binding"/>
    <property type="evidence" value="ECO:0007669"/>
    <property type="project" value="UniProtKB-KW"/>
</dbReference>
<keyword evidence="2" id="KW-0238">DNA-binding</keyword>
<sequence>MPQDYEGVVTIWKQKYSDKISSYTPYKVTQQFERFAKLFAPGDSYFYILNFHDLSLDYISESVERIVDIAHSEVSISDLLAPALPEELKKLERKEILIDHFFNTYLSMEELTSYKAVHCYRIKDKNDNLRTMLLQTMVLTQDDMGNIQHVLTIHSDVSHLKIMSTDNVSFIHLNNGTSYYNLNPNKPFKAQITNPTETLLYDALTKREREVVNYLAKGYNADNIAEQLFLSIHTVRTHKKNILRKTKCSNVAELVAQCLMSGHIL</sequence>
<reference evidence="5" key="1">
    <citation type="submission" date="2021-09" db="EMBL/GenBank/DDBJ databases">
        <title>Genome of Aequorivita sp. strain F47161.</title>
        <authorList>
            <person name="Wang Y."/>
        </authorList>
    </citation>
    <scope>NUCLEOTIDE SEQUENCE</scope>
    <source>
        <strain evidence="5">F47161</strain>
    </source>
</reference>
<dbReference type="InterPro" id="IPR000792">
    <property type="entry name" value="Tscrpt_reg_LuxR_C"/>
</dbReference>
<dbReference type="SUPFAM" id="SSF46894">
    <property type="entry name" value="C-terminal effector domain of the bipartite response regulators"/>
    <property type="match status" value="1"/>
</dbReference>
<dbReference type="PANTHER" id="PTHR44688:SF16">
    <property type="entry name" value="DNA-BINDING TRANSCRIPTIONAL ACTIVATOR DEVR_DOSR"/>
    <property type="match status" value="1"/>
</dbReference>
<dbReference type="InterPro" id="IPR016032">
    <property type="entry name" value="Sig_transdc_resp-reg_C-effctor"/>
</dbReference>
<name>A0A9X1U431_9FLAO</name>
<dbReference type="PRINTS" id="PR00038">
    <property type="entry name" value="HTHLUXR"/>
</dbReference>
<dbReference type="PANTHER" id="PTHR44688">
    <property type="entry name" value="DNA-BINDING TRANSCRIPTIONAL ACTIVATOR DEVR_DOSR"/>
    <property type="match status" value="1"/>
</dbReference>
<dbReference type="CDD" id="cd06170">
    <property type="entry name" value="LuxR_C_like"/>
    <property type="match status" value="1"/>
</dbReference>
<dbReference type="PROSITE" id="PS00622">
    <property type="entry name" value="HTH_LUXR_1"/>
    <property type="match status" value="1"/>
</dbReference>
<protein>
    <submittedName>
        <fullName evidence="5">Helix-turn-helix transcriptional regulator</fullName>
    </submittedName>
</protein>
<dbReference type="Gene3D" id="1.10.10.10">
    <property type="entry name" value="Winged helix-like DNA-binding domain superfamily/Winged helix DNA-binding domain"/>
    <property type="match status" value="1"/>
</dbReference>